<dbReference type="InterPro" id="IPR036034">
    <property type="entry name" value="PDZ_sf"/>
</dbReference>
<dbReference type="RefSeq" id="XP_005825303.1">
    <property type="nucleotide sequence ID" value="XM_005825246.1"/>
</dbReference>
<dbReference type="EnsemblProtists" id="EKX38323">
    <property type="protein sequence ID" value="EKX38323"/>
    <property type="gene ID" value="GUITHDRAFT_144269"/>
</dbReference>
<proteinExistence type="predicted"/>
<reference evidence="2 4" key="1">
    <citation type="journal article" date="2012" name="Nature">
        <title>Algal genomes reveal evolutionary mosaicism and the fate of nucleomorphs.</title>
        <authorList>
            <consortium name="DOE Joint Genome Institute"/>
            <person name="Curtis B.A."/>
            <person name="Tanifuji G."/>
            <person name="Burki F."/>
            <person name="Gruber A."/>
            <person name="Irimia M."/>
            <person name="Maruyama S."/>
            <person name="Arias M.C."/>
            <person name="Ball S.G."/>
            <person name="Gile G.H."/>
            <person name="Hirakawa Y."/>
            <person name="Hopkins J.F."/>
            <person name="Kuo A."/>
            <person name="Rensing S.A."/>
            <person name="Schmutz J."/>
            <person name="Symeonidi A."/>
            <person name="Elias M."/>
            <person name="Eveleigh R.J."/>
            <person name="Herman E.K."/>
            <person name="Klute M.J."/>
            <person name="Nakayama T."/>
            <person name="Obornik M."/>
            <person name="Reyes-Prieto A."/>
            <person name="Armbrust E.V."/>
            <person name="Aves S.J."/>
            <person name="Beiko R.G."/>
            <person name="Coutinho P."/>
            <person name="Dacks J.B."/>
            <person name="Durnford D.G."/>
            <person name="Fast N.M."/>
            <person name="Green B.R."/>
            <person name="Grisdale C.J."/>
            <person name="Hempel F."/>
            <person name="Henrissat B."/>
            <person name="Hoppner M.P."/>
            <person name="Ishida K."/>
            <person name="Kim E."/>
            <person name="Koreny L."/>
            <person name="Kroth P.G."/>
            <person name="Liu Y."/>
            <person name="Malik S.B."/>
            <person name="Maier U.G."/>
            <person name="McRose D."/>
            <person name="Mock T."/>
            <person name="Neilson J.A."/>
            <person name="Onodera N.T."/>
            <person name="Poole A.M."/>
            <person name="Pritham E.J."/>
            <person name="Richards T.A."/>
            <person name="Rocap G."/>
            <person name="Roy S.W."/>
            <person name="Sarai C."/>
            <person name="Schaack S."/>
            <person name="Shirato S."/>
            <person name="Slamovits C.H."/>
            <person name="Spencer D.F."/>
            <person name="Suzuki S."/>
            <person name="Worden A.Z."/>
            <person name="Zauner S."/>
            <person name="Barry K."/>
            <person name="Bell C."/>
            <person name="Bharti A.K."/>
            <person name="Crow J.A."/>
            <person name="Grimwood J."/>
            <person name="Kramer R."/>
            <person name="Lindquist E."/>
            <person name="Lucas S."/>
            <person name="Salamov A."/>
            <person name="McFadden G.I."/>
            <person name="Lane C.E."/>
            <person name="Keeling P.J."/>
            <person name="Gray M.W."/>
            <person name="Grigoriev I.V."/>
            <person name="Archibald J.M."/>
        </authorList>
    </citation>
    <scope>NUCLEOTIDE SEQUENCE</scope>
    <source>
        <strain evidence="2 4">CCMP2712</strain>
    </source>
</reference>
<reference evidence="3" key="3">
    <citation type="submission" date="2015-06" db="UniProtKB">
        <authorList>
            <consortium name="EnsemblProtists"/>
        </authorList>
    </citation>
    <scope>IDENTIFICATION</scope>
</reference>
<organism evidence="2">
    <name type="scientific">Guillardia theta (strain CCMP2712)</name>
    <name type="common">Cryptophyte</name>
    <dbReference type="NCBI Taxonomy" id="905079"/>
    <lineage>
        <taxon>Eukaryota</taxon>
        <taxon>Cryptophyceae</taxon>
        <taxon>Pyrenomonadales</taxon>
        <taxon>Geminigeraceae</taxon>
        <taxon>Guillardia</taxon>
    </lineage>
</organism>
<protein>
    <recommendedName>
        <fullName evidence="5">PDZ domain-containing protein</fullName>
    </recommendedName>
</protein>
<evidence type="ECO:0000256" key="1">
    <source>
        <dbReference type="SAM" id="MobiDB-lite"/>
    </source>
</evidence>
<dbReference type="KEGG" id="gtt:GUITHDRAFT_144269"/>
<sequence length="315" mass="34964">MLTCRHLTPSTDYGASSWQEVVIVELHQGCAAEKSGKIKVGDYIIAAKDDKKSCEVKDDASGSQEVIDVIKGRQGSHVILTVGRDEPQNECKLMVGAHVRVQDLKFQVLPHCNAHTISPLNWMQQPEYNTMEGVVEEIGERISVKIGQEIVKTGAHNLVVLSAPSYLCHVITLELVRGDAEFIDLFDKLLEMQERDLRRTHALLLDHLASYKNVGNDQEGEHVEEKEKAKMLEESIREVQAKISSLQRSKEDDAAAASQKEAPVDPPRPSVSDFPEQVHDLEQEFRRRYNAEVARAAADAAVASSEGLGLKGKPR</sequence>
<evidence type="ECO:0000313" key="4">
    <source>
        <dbReference type="Proteomes" id="UP000011087"/>
    </source>
</evidence>
<evidence type="ECO:0000313" key="2">
    <source>
        <dbReference type="EMBL" id="EKX38323.1"/>
    </source>
</evidence>
<gene>
    <name evidence="2" type="ORF">GUITHDRAFT_144269</name>
</gene>
<name>L1IQ06_GUITC</name>
<dbReference type="HOGENOM" id="CLU_884122_0_0_1"/>
<dbReference type="PaxDb" id="55529-EKX38323"/>
<keyword evidence="4" id="KW-1185">Reference proteome</keyword>
<accession>L1IQ06</accession>
<dbReference type="EMBL" id="JH993049">
    <property type="protein sequence ID" value="EKX38323.1"/>
    <property type="molecule type" value="Genomic_DNA"/>
</dbReference>
<dbReference type="Gene3D" id="2.30.42.10">
    <property type="match status" value="1"/>
</dbReference>
<feature type="region of interest" description="Disordered" evidence="1">
    <location>
        <begin position="244"/>
        <end position="283"/>
    </location>
</feature>
<evidence type="ECO:0000313" key="3">
    <source>
        <dbReference type="EnsemblProtists" id="EKX38323"/>
    </source>
</evidence>
<evidence type="ECO:0008006" key="5">
    <source>
        <dbReference type="Google" id="ProtNLM"/>
    </source>
</evidence>
<dbReference type="AlphaFoldDB" id="L1IQ06"/>
<dbReference type="GeneID" id="17295097"/>
<dbReference type="SUPFAM" id="SSF50156">
    <property type="entry name" value="PDZ domain-like"/>
    <property type="match status" value="1"/>
</dbReference>
<reference evidence="4" key="2">
    <citation type="submission" date="2012-11" db="EMBL/GenBank/DDBJ databases">
        <authorList>
            <person name="Kuo A."/>
            <person name="Curtis B.A."/>
            <person name="Tanifuji G."/>
            <person name="Burki F."/>
            <person name="Gruber A."/>
            <person name="Irimia M."/>
            <person name="Maruyama S."/>
            <person name="Arias M.C."/>
            <person name="Ball S.G."/>
            <person name="Gile G.H."/>
            <person name="Hirakawa Y."/>
            <person name="Hopkins J.F."/>
            <person name="Rensing S.A."/>
            <person name="Schmutz J."/>
            <person name="Symeonidi A."/>
            <person name="Elias M."/>
            <person name="Eveleigh R.J."/>
            <person name="Herman E.K."/>
            <person name="Klute M.J."/>
            <person name="Nakayama T."/>
            <person name="Obornik M."/>
            <person name="Reyes-Prieto A."/>
            <person name="Armbrust E.V."/>
            <person name="Aves S.J."/>
            <person name="Beiko R.G."/>
            <person name="Coutinho P."/>
            <person name="Dacks J.B."/>
            <person name="Durnford D.G."/>
            <person name="Fast N.M."/>
            <person name="Green B.R."/>
            <person name="Grisdale C."/>
            <person name="Hempe F."/>
            <person name="Henrissat B."/>
            <person name="Hoppner M.P."/>
            <person name="Ishida K.-I."/>
            <person name="Kim E."/>
            <person name="Koreny L."/>
            <person name="Kroth P.G."/>
            <person name="Liu Y."/>
            <person name="Malik S.-B."/>
            <person name="Maier U.G."/>
            <person name="McRose D."/>
            <person name="Mock T."/>
            <person name="Neilson J.A."/>
            <person name="Onodera N.T."/>
            <person name="Poole A.M."/>
            <person name="Pritham E.J."/>
            <person name="Richards T.A."/>
            <person name="Rocap G."/>
            <person name="Roy S.W."/>
            <person name="Sarai C."/>
            <person name="Schaack S."/>
            <person name="Shirato S."/>
            <person name="Slamovits C.H."/>
            <person name="Spencer D.F."/>
            <person name="Suzuki S."/>
            <person name="Worden A.Z."/>
            <person name="Zauner S."/>
            <person name="Barry K."/>
            <person name="Bell C."/>
            <person name="Bharti A.K."/>
            <person name="Crow J.A."/>
            <person name="Grimwood J."/>
            <person name="Kramer R."/>
            <person name="Lindquist E."/>
            <person name="Lucas S."/>
            <person name="Salamov A."/>
            <person name="McFadden G.I."/>
            <person name="Lane C.E."/>
            <person name="Keeling P.J."/>
            <person name="Gray M.W."/>
            <person name="Grigoriev I.V."/>
            <person name="Archibald J.M."/>
        </authorList>
    </citation>
    <scope>NUCLEOTIDE SEQUENCE</scope>
    <source>
        <strain evidence="4">CCMP2712</strain>
    </source>
</reference>
<dbReference type="Proteomes" id="UP000011087">
    <property type="component" value="Unassembled WGS sequence"/>
</dbReference>